<feature type="non-terminal residue" evidence="1">
    <location>
        <position position="1"/>
    </location>
</feature>
<name>A0A0V0GRL0_SOLCH</name>
<organism evidence="1">
    <name type="scientific">Solanum chacoense</name>
    <name type="common">Chaco potato</name>
    <dbReference type="NCBI Taxonomy" id="4108"/>
    <lineage>
        <taxon>Eukaryota</taxon>
        <taxon>Viridiplantae</taxon>
        <taxon>Streptophyta</taxon>
        <taxon>Embryophyta</taxon>
        <taxon>Tracheophyta</taxon>
        <taxon>Spermatophyta</taxon>
        <taxon>Magnoliopsida</taxon>
        <taxon>eudicotyledons</taxon>
        <taxon>Gunneridae</taxon>
        <taxon>Pentapetalae</taxon>
        <taxon>asterids</taxon>
        <taxon>lamiids</taxon>
        <taxon>Solanales</taxon>
        <taxon>Solanaceae</taxon>
        <taxon>Solanoideae</taxon>
        <taxon>Solaneae</taxon>
        <taxon>Solanum</taxon>
    </lineage>
</organism>
<dbReference type="AlphaFoldDB" id="A0A0V0GRL0"/>
<evidence type="ECO:0000313" key="1">
    <source>
        <dbReference type="EMBL" id="JAP10686.1"/>
    </source>
</evidence>
<accession>A0A0V0GRL0</accession>
<proteinExistence type="predicted"/>
<dbReference type="EMBL" id="GEDG01032676">
    <property type="protein sequence ID" value="JAP10686.1"/>
    <property type="molecule type" value="Transcribed_RNA"/>
</dbReference>
<protein>
    <submittedName>
        <fullName evidence="1">Putative ovule protein</fullName>
    </submittedName>
</protein>
<reference evidence="1" key="1">
    <citation type="submission" date="2015-12" db="EMBL/GenBank/DDBJ databases">
        <title>Gene expression during late stages of embryo sac development: a critical building block for successful pollen-pistil interactions.</title>
        <authorList>
            <person name="Liu Y."/>
            <person name="Joly V."/>
            <person name="Sabar M."/>
            <person name="Matton D.P."/>
        </authorList>
    </citation>
    <scope>NUCLEOTIDE SEQUENCE</scope>
</reference>
<sequence length="61" mass="7261">DSHDMVTVSKKQGGLGIKKLGAQNESLLKKWLWRFCCEDMALWRRFISQKYGLQNSWTMRR</sequence>